<proteinExistence type="predicted"/>
<gene>
    <name evidence="1" type="ORF">FHX52_3263</name>
</gene>
<evidence type="ECO:0008006" key="3">
    <source>
        <dbReference type="Google" id="ProtNLM"/>
    </source>
</evidence>
<dbReference type="AlphaFoldDB" id="A0A543PR38"/>
<dbReference type="RefSeq" id="WP_141823329.1">
    <property type="nucleotide sequence ID" value="NZ_BAAAQC010000012.1"/>
</dbReference>
<organism evidence="1 2">
    <name type="scientific">Humibacillus xanthopallidus</name>
    <dbReference type="NCBI Taxonomy" id="412689"/>
    <lineage>
        <taxon>Bacteria</taxon>
        <taxon>Bacillati</taxon>
        <taxon>Actinomycetota</taxon>
        <taxon>Actinomycetes</taxon>
        <taxon>Micrococcales</taxon>
        <taxon>Intrasporangiaceae</taxon>
        <taxon>Humibacillus</taxon>
    </lineage>
</organism>
<sequence length="729" mass="81443">MTASSHTSKVELEASLIQLCEQMLVRHSAAEPKIVRHEPAFFNVDVPDSPRVIRIEGRGEFLSAITEALESGPVICIPPLVYNPKTHTSPRMLSALTSKSEYPLVVVSTWTGLESHGDLGPSTVPPGRRPLVVLNAHEPRRHRVAVLSVPVTSDYPNVLRMFRYDAGDEPKLVRRQLDQLLKRRNGAMPPFGYVIDQPELGLTSLRFDTHDPELRRRNESLSEFGSSEHLTDLFSVVRPIPPPTDGAADEDALQEDAARLESLDVLNVDRTGRAYRTERPLQPDLEIWADEVIELHEGDLLLSPKSPGSLRHGLHVIDVRVSDLPSQAASGTITLRPRQHLSPAHRRIIRAYLGSDLLKETLRANIPSSMQGFDYLAHIQVPRPDDGLAASIVEIDAAAARLYAWLTEADALLATSFDRQDAREARRMLVGAGRLLRLRVEGAAALDDFSYAVRTRYPHPLAYRWRAMEAQLDGQDVHAAYREILECYEVLLTFVAQIGLVVALEAGEQVKSVAAVREKLRIGRSGTGIGDWVAILEELSGPRFVGRDLDPALISACGFLERTGTLAQSRKRMSERRNDYAHLRRLPVDRMPSELDDAYQDLKALMQRAEFLTDLKLLSVETTRLNAFEGTSEVKFRQMMGDHSIVPLESQVLRRNDIEAGSLYISDSSGGWHLIRPFLYGGVCPECHTWSTFHLDRRDKGELVLKSLEHGHTMRDASQRSALEQVGLL</sequence>
<dbReference type="EMBL" id="VFQF01000002">
    <property type="protein sequence ID" value="TQN46538.1"/>
    <property type="molecule type" value="Genomic_DNA"/>
</dbReference>
<evidence type="ECO:0000313" key="2">
    <source>
        <dbReference type="Proteomes" id="UP000320085"/>
    </source>
</evidence>
<dbReference type="OrthoDB" id="4775523at2"/>
<reference evidence="1 2" key="1">
    <citation type="submission" date="2019-06" db="EMBL/GenBank/DDBJ databases">
        <title>Sequencing the genomes of 1000 actinobacteria strains.</title>
        <authorList>
            <person name="Klenk H.-P."/>
        </authorList>
    </citation>
    <scope>NUCLEOTIDE SEQUENCE [LARGE SCALE GENOMIC DNA]</scope>
    <source>
        <strain evidence="1 2">DSM 21776</strain>
    </source>
</reference>
<accession>A0A543PR38</accession>
<comment type="caution">
    <text evidence="1">The sequence shown here is derived from an EMBL/GenBank/DDBJ whole genome shotgun (WGS) entry which is preliminary data.</text>
</comment>
<name>A0A543PR38_9MICO</name>
<evidence type="ECO:0000313" key="1">
    <source>
        <dbReference type="EMBL" id="TQN46538.1"/>
    </source>
</evidence>
<protein>
    <recommendedName>
        <fullName evidence="3">Restriction endonuclease</fullName>
    </recommendedName>
</protein>
<dbReference type="Proteomes" id="UP000320085">
    <property type="component" value="Unassembled WGS sequence"/>
</dbReference>